<dbReference type="AlphaFoldDB" id="A0A451DGS5"/>
<feature type="transmembrane region" description="Helical" evidence="11">
    <location>
        <begin position="165"/>
        <end position="183"/>
    </location>
</feature>
<evidence type="ECO:0000313" key="13">
    <source>
        <dbReference type="EMBL" id="VFP85839.1"/>
    </source>
</evidence>
<keyword evidence="11" id="KW-0460">Magnesium</keyword>
<proteinExistence type="inferred from homology"/>
<evidence type="ECO:0000256" key="5">
    <source>
        <dbReference type="ARBA" id="ARBA00022519"/>
    </source>
</evidence>
<keyword evidence="7 11" id="KW-0831">Ubiquinone biosynthesis</keyword>
<evidence type="ECO:0000313" key="14">
    <source>
        <dbReference type="Proteomes" id="UP000294343"/>
    </source>
</evidence>
<dbReference type="OrthoDB" id="9782418at2"/>
<keyword evidence="9 11" id="KW-1133">Transmembrane helix</keyword>
<sequence length="291" mass="33709">MRDILPVRNLVIYCQIMRIHQPGGFFLLLWPTLWALWLSGMSVPSVKVLFVFTLGVFCMRSAGCVINDIVDRNIDVYIQRTKNRPLPSRNISVRKAKLLHLSLLLISCMLVLTMRMTTILFSILGLALTWVYPFMKRYTYFPQVFLGISFSLSIPMAWLEISNRLPIACWLLFFGNFFWVVSYDTQYAMVDRSDDLKIGVKSTAILFHKYDTLIIAFLQLLSLMFLTLVGWKLALHSIFYFAILGAFILFVYQHFLITNRQEDRCFKAFSKNNWVGLIIFVGIALSTSSFL</sequence>
<name>A0A451DGS5_9GAMM</name>
<comment type="pathway">
    <text evidence="11">Cofactor biosynthesis; ubiquinone biosynthesis.</text>
</comment>
<evidence type="ECO:0000256" key="9">
    <source>
        <dbReference type="ARBA" id="ARBA00022989"/>
    </source>
</evidence>
<feature type="transmembrane region" description="Helical" evidence="11">
    <location>
        <begin position="233"/>
        <end position="252"/>
    </location>
</feature>
<dbReference type="RefSeq" id="WP_157988991.1">
    <property type="nucleotide sequence ID" value="NZ_LR217730.1"/>
</dbReference>
<evidence type="ECO:0000256" key="10">
    <source>
        <dbReference type="ARBA" id="ARBA00023136"/>
    </source>
</evidence>
<comment type="function">
    <text evidence="11">Catalyzes the prenylation of para-hydroxybenzoate (PHB) with an all-trans polyprenyl group. Mediates the second step in the final reaction sequence of ubiquinone-8 (UQ-8) biosynthesis, which is the condensation of the polyisoprenoid side chain with PHB, generating the first membrane-bound Q intermediate 3-octaprenyl-4-hydroxybenzoate.</text>
</comment>
<keyword evidence="5 11" id="KW-0997">Cell inner membrane</keyword>
<keyword evidence="8 11" id="KW-0812">Transmembrane</keyword>
<comment type="cofactor">
    <cofactor evidence="1 11">
        <name>Mg(2+)</name>
        <dbReference type="ChEBI" id="CHEBI:18420"/>
    </cofactor>
</comment>
<feature type="transmembrane region" description="Helical" evidence="11">
    <location>
        <begin position="273"/>
        <end position="290"/>
    </location>
</feature>
<feature type="transmembrane region" description="Helical" evidence="11">
    <location>
        <begin position="25"/>
        <end position="43"/>
    </location>
</feature>
<reference evidence="13 14" key="1">
    <citation type="submission" date="2019-02" db="EMBL/GenBank/DDBJ databases">
        <authorList>
            <person name="Manzano-Marin A."/>
            <person name="Manzano-Marin A."/>
        </authorList>
    </citation>
    <scope>NUCLEOTIDE SEQUENCE [LARGE SCALE GENOMIC DNA]</scope>
    <source>
        <strain evidence="13 14">ErCipseudotsugae</strain>
    </source>
</reference>
<evidence type="ECO:0000256" key="2">
    <source>
        <dbReference type="ARBA" id="ARBA00004141"/>
    </source>
</evidence>
<dbReference type="InterPro" id="IPR006370">
    <property type="entry name" value="HB_polyprenyltransferase-like"/>
</dbReference>
<dbReference type="PANTHER" id="PTHR11048">
    <property type="entry name" value="PRENYLTRANSFERASES"/>
    <property type="match status" value="1"/>
</dbReference>
<dbReference type="GO" id="GO:0006744">
    <property type="term" value="P:ubiquinone biosynthetic process"/>
    <property type="evidence" value="ECO:0007669"/>
    <property type="project" value="UniProtKB-UniRule"/>
</dbReference>
<dbReference type="FunFam" id="1.20.120.1780:FF:000001">
    <property type="entry name" value="4-hydroxybenzoate octaprenyltransferase"/>
    <property type="match status" value="1"/>
</dbReference>
<evidence type="ECO:0000256" key="6">
    <source>
        <dbReference type="ARBA" id="ARBA00022679"/>
    </source>
</evidence>
<dbReference type="CDD" id="cd13959">
    <property type="entry name" value="PT_UbiA_COQ2"/>
    <property type="match status" value="1"/>
</dbReference>
<dbReference type="Gene3D" id="1.10.357.140">
    <property type="entry name" value="UbiA prenyltransferase"/>
    <property type="match status" value="1"/>
</dbReference>
<evidence type="ECO:0000256" key="4">
    <source>
        <dbReference type="ARBA" id="ARBA00022475"/>
    </source>
</evidence>
<evidence type="ECO:0000256" key="3">
    <source>
        <dbReference type="ARBA" id="ARBA00005985"/>
    </source>
</evidence>
<dbReference type="InterPro" id="IPR000537">
    <property type="entry name" value="UbiA_prenyltransferase"/>
</dbReference>
<organism evidence="13 14">
    <name type="scientific">Candidatus Erwinia haradaeae</name>
    <dbReference type="NCBI Taxonomy" id="1922217"/>
    <lineage>
        <taxon>Bacteria</taxon>
        <taxon>Pseudomonadati</taxon>
        <taxon>Pseudomonadota</taxon>
        <taxon>Gammaproteobacteria</taxon>
        <taxon>Enterobacterales</taxon>
        <taxon>Erwiniaceae</taxon>
        <taxon>Erwinia</taxon>
    </lineage>
</organism>
<dbReference type="PANTHER" id="PTHR11048:SF28">
    <property type="entry name" value="4-HYDROXYBENZOATE POLYPRENYLTRANSFERASE, MITOCHONDRIAL"/>
    <property type="match status" value="1"/>
</dbReference>
<gene>
    <name evidence="11 13" type="primary">ubiA</name>
    <name evidence="13" type="ORF">ERCIPSPA2889_167</name>
</gene>
<dbReference type="EMBL" id="LR217730">
    <property type="protein sequence ID" value="VFP85839.1"/>
    <property type="molecule type" value="Genomic_DNA"/>
</dbReference>
<dbReference type="InterPro" id="IPR039653">
    <property type="entry name" value="Prenyltransferase"/>
</dbReference>
<dbReference type="Gene3D" id="1.20.120.1780">
    <property type="entry name" value="UbiA prenyltransferase"/>
    <property type="match status" value="1"/>
</dbReference>
<accession>A0A451DGS5</accession>
<dbReference type="GO" id="GO:0005886">
    <property type="term" value="C:plasma membrane"/>
    <property type="evidence" value="ECO:0007669"/>
    <property type="project" value="UniProtKB-SubCell"/>
</dbReference>
<comment type="catalytic activity">
    <reaction evidence="11">
        <text>all-trans-octaprenyl diphosphate + 4-hydroxybenzoate = 4-hydroxy-3-(all-trans-octaprenyl)benzoate + diphosphate</text>
        <dbReference type="Rhea" id="RHEA:27782"/>
        <dbReference type="ChEBI" id="CHEBI:1617"/>
        <dbReference type="ChEBI" id="CHEBI:17879"/>
        <dbReference type="ChEBI" id="CHEBI:33019"/>
        <dbReference type="ChEBI" id="CHEBI:57711"/>
        <dbReference type="EC" id="2.5.1.39"/>
    </reaction>
</comment>
<keyword evidence="4 11" id="KW-1003">Cell membrane</keyword>
<dbReference type="NCBIfam" id="TIGR01474">
    <property type="entry name" value="ubiA_proteo"/>
    <property type="match status" value="1"/>
</dbReference>
<keyword evidence="10 11" id="KW-0472">Membrane</keyword>
<dbReference type="FunFam" id="1.10.357.140:FF:000008">
    <property type="entry name" value="4-hydroxybenzoate octaprenyltransferase"/>
    <property type="match status" value="1"/>
</dbReference>
<dbReference type="GO" id="GO:0008412">
    <property type="term" value="F:4-hydroxybenzoate polyprenyltransferase activity"/>
    <property type="evidence" value="ECO:0007669"/>
    <property type="project" value="UniProtKB-UniRule"/>
</dbReference>
<dbReference type="InterPro" id="IPR044878">
    <property type="entry name" value="UbiA_sf"/>
</dbReference>
<evidence type="ECO:0000256" key="12">
    <source>
        <dbReference type="NCBIfam" id="TIGR01474"/>
    </source>
</evidence>
<comment type="subcellular location">
    <subcellularLocation>
        <location evidence="11">Cell inner membrane</location>
        <topology evidence="11">Multi-pass membrane protein</topology>
    </subcellularLocation>
    <subcellularLocation>
        <location evidence="2">Membrane</location>
        <topology evidence="2">Multi-pass membrane protein</topology>
    </subcellularLocation>
</comment>
<protein>
    <recommendedName>
        <fullName evidence="11 12">4-hydroxybenzoate octaprenyltransferase</fullName>
        <ecNumber evidence="11 12">2.5.1.39</ecNumber>
    </recommendedName>
    <alternativeName>
        <fullName evidence="11">4-HB polyprenyltransferase</fullName>
    </alternativeName>
</protein>
<dbReference type="HAMAP" id="MF_01635">
    <property type="entry name" value="UbiA"/>
    <property type="match status" value="1"/>
</dbReference>
<dbReference type="UniPathway" id="UPA00232"/>
<keyword evidence="6 11" id="KW-0808">Transferase</keyword>
<feature type="transmembrane region" description="Helical" evidence="11">
    <location>
        <begin position="204"/>
        <end position="227"/>
    </location>
</feature>
<evidence type="ECO:0000256" key="8">
    <source>
        <dbReference type="ARBA" id="ARBA00022692"/>
    </source>
</evidence>
<dbReference type="Pfam" id="PF01040">
    <property type="entry name" value="UbiA"/>
    <property type="match status" value="1"/>
</dbReference>
<dbReference type="Proteomes" id="UP000294343">
    <property type="component" value="Chromosome"/>
</dbReference>
<evidence type="ECO:0000256" key="7">
    <source>
        <dbReference type="ARBA" id="ARBA00022688"/>
    </source>
</evidence>
<dbReference type="EC" id="2.5.1.39" evidence="11 12"/>
<feature type="transmembrane region" description="Helical" evidence="11">
    <location>
        <begin position="49"/>
        <end position="70"/>
    </location>
</feature>
<feature type="transmembrane region" description="Helical" evidence="11">
    <location>
        <begin position="140"/>
        <end position="159"/>
    </location>
</feature>
<evidence type="ECO:0000256" key="11">
    <source>
        <dbReference type="HAMAP-Rule" id="MF_01635"/>
    </source>
</evidence>
<evidence type="ECO:0000256" key="1">
    <source>
        <dbReference type="ARBA" id="ARBA00001946"/>
    </source>
</evidence>
<comment type="similarity">
    <text evidence="3 11">Belongs to the UbiA prenyltransferase family.</text>
</comment>